<dbReference type="GO" id="GO:0070482">
    <property type="term" value="P:response to oxygen levels"/>
    <property type="evidence" value="ECO:0007669"/>
    <property type="project" value="TreeGrafter"/>
</dbReference>
<comment type="catalytic activity">
    <reaction evidence="1">
        <text>GTP = 3',5'-cyclic GMP + diphosphate</text>
        <dbReference type="Rhea" id="RHEA:13665"/>
        <dbReference type="ChEBI" id="CHEBI:33019"/>
        <dbReference type="ChEBI" id="CHEBI:37565"/>
        <dbReference type="ChEBI" id="CHEBI:57746"/>
        <dbReference type="EC" id="4.6.1.2"/>
    </reaction>
</comment>
<dbReference type="PANTHER" id="PTHR45655:SF8">
    <property type="entry name" value="SOLUBLE GUANYLATE CYCLASE GCY-33"/>
    <property type="match status" value="1"/>
</dbReference>
<accession>A0A915ITN6</accession>
<protein>
    <submittedName>
        <fullName evidence="6">Guanylate cyclase domain-containing protein</fullName>
    </submittedName>
</protein>
<evidence type="ECO:0000259" key="4">
    <source>
        <dbReference type="PROSITE" id="PS50125"/>
    </source>
</evidence>
<keyword evidence="2" id="KW-0456">Lyase</keyword>
<name>A0A915ITN6_ROMCU</name>
<dbReference type="PROSITE" id="PS50125">
    <property type="entry name" value="GUANYLATE_CYCLASE_2"/>
    <property type="match status" value="1"/>
</dbReference>
<evidence type="ECO:0000313" key="5">
    <source>
        <dbReference type="Proteomes" id="UP000887565"/>
    </source>
</evidence>
<evidence type="ECO:0000313" key="6">
    <source>
        <dbReference type="WBParaSite" id="nRc.2.0.1.t16744-RA"/>
    </source>
</evidence>
<dbReference type="Gene3D" id="3.30.70.1230">
    <property type="entry name" value="Nucleotide cyclase"/>
    <property type="match status" value="1"/>
</dbReference>
<dbReference type="GO" id="GO:0038060">
    <property type="term" value="P:nitric oxide-cGMP-mediated signaling"/>
    <property type="evidence" value="ECO:0007669"/>
    <property type="project" value="TreeGrafter"/>
</dbReference>
<evidence type="ECO:0000256" key="2">
    <source>
        <dbReference type="ARBA" id="ARBA00023239"/>
    </source>
</evidence>
<sequence length="235" mass="25791">MMSCGVPYENEFHAEYAADTVLDLITQMMPLMSTLIPGKMTEIKIGLHSGPVVGAIVGLKAPRYCLFGDTVNCASRLESHNKLPMTIQISQATKDMLDTKCPQMFVVQARGVVTLKGKGDMNAYTLIMKKGPPRYLTHPIRRPSTKEMRHSYTIDIDDDDMTESVLSRMSLSQETSRRTVGASIENTIHTVAITKIGSSSLQPLPLTDISNTPTSSSRPSTPADDKVLTCQTQIK</sequence>
<dbReference type="InterPro" id="IPR001054">
    <property type="entry name" value="A/G_cyclase"/>
</dbReference>
<proteinExistence type="predicted"/>
<dbReference type="GO" id="GO:0019826">
    <property type="term" value="F:oxygen sensor activity"/>
    <property type="evidence" value="ECO:0007669"/>
    <property type="project" value="TreeGrafter"/>
</dbReference>
<dbReference type="SUPFAM" id="SSF55073">
    <property type="entry name" value="Nucleotide cyclase"/>
    <property type="match status" value="1"/>
</dbReference>
<keyword evidence="5" id="KW-1185">Reference proteome</keyword>
<dbReference type="InterPro" id="IPR029787">
    <property type="entry name" value="Nucleotide_cyclase"/>
</dbReference>
<dbReference type="CDD" id="cd07302">
    <property type="entry name" value="CHD"/>
    <property type="match status" value="1"/>
</dbReference>
<dbReference type="GO" id="GO:0008074">
    <property type="term" value="C:guanylate cyclase complex, soluble"/>
    <property type="evidence" value="ECO:0007669"/>
    <property type="project" value="TreeGrafter"/>
</dbReference>
<dbReference type="Pfam" id="PF00211">
    <property type="entry name" value="Guanylate_cyc"/>
    <property type="match status" value="1"/>
</dbReference>
<dbReference type="PANTHER" id="PTHR45655">
    <property type="entry name" value="GUANYLATE CYCLASE SOLUBLE SUBUNIT BETA-2"/>
    <property type="match status" value="1"/>
</dbReference>
<dbReference type="WBParaSite" id="nRc.2.0.1.t16744-RA">
    <property type="protein sequence ID" value="nRc.2.0.1.t16744-RA"/>
    <property type="gene ID" value="nRc.2.0.1.g16744"/>
</dbReference>
<feature type="domain" description="Guanylate cyclase" evidence="4">
    <location>
        <begin position="1"/>
        <end position="78"/>
    </location>
</feature>
<feature type="compositionally biased region" description="Low complexity" evidence="3">
    <location>
        <begin position="210"/>
        <end position="222"/>
    </location>
</feature>
<evidence type="ECO:0000256" key="3">
    <source>
        <dbReference type="SAM" id="MobiDB-lite"/>
    </source>
</evidence>
<reference evidence="6" key="1">
    <citation type="submission" date="2022-11" db="UniProtKB">
        <authorList>
            <consortium name="WormBaseParasite"/>
        </authorList>
    </citation>
    <scope>IDENTIFICATION</scope>
</reference>
<dbReference type="GO" id="GO:0070026">
    <property type="term" value="F:nitric oxide binding"/>
    <property type="evidence" value="ECO:0007669"/>
    <property type="project" value="TreeGrafter"/>
</dbReference>
<organism evidence="5 6">
    <name type="scientific">Romanomermis culicivorax</name>
    <name type="common">Nematode worm</name>
    <dbReference type="NCBI Taxonomy" id="13658"/>
    <lineage>
        <taxon>Eukaryota</taxon>
        <taxon>Metazoa</taxon>
        <taxon>Ecdysozoa</taxon>
        <taxon>Nematoda</taxon>
        <taxon>Enoplea</taxon>
        <taxon>Dorylaimia</taxon>
        <taxon>Mermithida</taxon>
        <taxon>Mermithoidea</taxon>
        <taxon>Mermithidae</taxon>
        <taxon>Romanomermis</taxon>
    </lineage>
</organism>
<evidence type="ECO:0000256" key="1">
    <source>
        <dbReference type="ARBA" id="ARBA00001436"/>
    </source>
</evidence>
<dbReference type="GO" id="GO:0004383">
    <property type="term" value="F:guanylate cyclase activity"/>
    <property type="evidence" value="ECO:0007669"/>
    <property type="project" value="UniProtKB-EC"/>
</dbReference>
<dbReference type="Proteomes" id="UP000887565">
    <property type="component" value="Unplaced"/>
</dbReference>
<dbReference type="AlphaFoldDB" id="A0A915ITN6"/>
<feature type="region of interest" description="Disordered" evidence="3">
    <location>
        <begin position="202"/>
        <end position="235"/>
    </location>
</feature>